<keyword evidence="2" id="KW-1185">Reference proteome</keyword>
<protein>
    <recommendedName>
        <fullName evidence="3">Acyl carrier protein</fullName>
    </recommendedName>
</protein>
<accession>A0ABP8YI61</accession>
<dbReference type="RefSeq" id="WP_172149986.1">
    <property type="nucleotide sequence ID" value="NZ_BAABID010000008.1"/>
</dbReference>
<gene>
    <name evidence="1" type="ORF">GCM10023216_19690</name>
</gene>
<sequence>MTLHLDPLHDLPELHQIEAALRLVREMDCGLLPPEADLDLDSLGEEIDLADLVRELAPTHPLPRI</sequence>
<dbReference type="Proteomes" id="UP001500956">
    <property type="component" value="Unassembled WGS sequence"/>
</dbReference>
<proteinExistence type="predicted"/>
<evidence type="ECO:0000313" key="1">
    <source>
        <dbReference type="EMBL" id="GAA4728419.1"/>
    </source>
</evidence>
<evidence type="ECO:0000313" key="2">
    <source>
        <dbReference type="Proteomes" id="UP001500956"/>
    </source>
</evidence>
<organism evidence="1 2">
    <name type="scientific">Isoptericola chiayiensis</name>
    <dbReference type="NCBI Taxonomy" id="579446"/>
    <lineage>
        <taxon>Bacteria</taxon>
        <taxon>Bacillati</taxon>
        <taxon>Actinomycetota</taxon>
        <taxon>Actinomycetes</taxon>
        <taxon>Micrococcales</taxon>
        <taxon>Promicromonosporaceae</taxon>
        <taxon>Isoptericola</taxon>
    </lineage>
</organism>
<reference evidence="2" key="1">
    <citation type="journal article" date="2019" name="Int. J. Syst. Evol. Microbiol.">
        <title>The Global Catalogue of Microorganisms (GCM) 10K type strain sequencing project: providing services to taxonomists for standard genome sequencing and annotation.</title>
        <authorList>
            <consortium name="The Broad Institute Genomics Platform"/>
            <consortium name="The Broad Institute Genome Sequencing Center for Infectious Disease"/>
            <person name="Wu L."/>
            <person name="Ma J."/>
        </authorList>
    </citation>
    <scope>NUCLEOTIDE SEQUENCE [LARGE SCALE GENOMIC DNA]</scope>
    <source>
        <strain evidence="2">JCM 18063</strain>
    </source>
</reference>
<comment type="caution">
    <text evidence="1">The sequence shown here is derived from an EMBL/GenBank/DDBJ whole genome shotgun (WGS) entry which is preliminary data.</text>
</comment>
<name>A0ABP8YI61_9MICO</name>
<dbReference type="EMBL" id="BAABID010000008">
    <property type="protein sequence ID" value="GAA4728419.1"/>
    <property type="molecule type" value="Genomic_DNA"/>
</dbReference>
<evidence type="ECO:0008006" key="3">
    <source>
        <dbReference type="Google" id="ProtNLM"/>
    </source>
</evidence>